<dbReference type="Proteomes" id="UP001634007">
    <property type="component" value="Unassembled WGS sequence"/>
</dbReference>
<feature type="non-terminal residue" evidence="1">
    <location>
        <position position="1"/>
    </location>
</feature>
<organism evidence="1 2">
    <name type="scientific">Eucalyptus globulus</name>
    <name type="common">Tasmanian blue gum</name>
    <dbReference type="NCBI Taxonomy" id="34317"/>
    <lineage>
        <taxon>Eukaryota</taxon>
        <taxon>Viridiplantae</taxon>
        <taxon>Streptophyta</taxon>
        <taxon>Embryophyta</taxon>
        <taxon>Tracheophyta</taxon>
        <taxon>Spermatophyta</taxon>
        <taxon>Magnoliopsida</taxon>
        <taxon>eudicotyledons</taxon>
        <taxon>Gunneridae</taxon>
        <taxon>Pentapetalae</taxon>
        <taxon>rosids</taxon>
        <taxon>malvids</taxon>
        <taxon>Myrtales</taxon>
        <taxon>Myrtaceae</taxon>
        <taxon>Myrtoideae</taxon>
        <taxon>Eucalypteae</taxon>
        <taxon>Eucalyptus</taxon>
    </lineage>
</organism>
<sequence length="89" mass="9650">LSLLHASKLGSFDQQTSHRNASFDRATLHRCHLAASALCSVNKAELKTTEVKPHESTEFCRPPPLTLVNDAIHGNPHLTEAQPLAASNV</sequence>
<proteinExistence type="predicted"/>
<protein>
    <submittedName>
        <fullName evidence="1">Uncharacterized protein</fullName>
    </submittedName>
</protein>
<dbReference type="AlphaFoldDB" id="A0ABD3KP57"/>
<reference evidence="1 2" key="1">
    <citation type="submission" date="2024-11" db="EMBL/GenBank/DDBJ databases">
        <title>Chromosome-level genome assembly of Eucalyptus globulus Labill. provides insights into its genome evolution.</title>
        <authorList>
            <person name="Li X."/>
        </authorList>
    </citation>
    <scope>NUCLEOTIDE SEQUENCE [LARGE SCALE GENOMIC DNA]</scope>
    <source>
        <strain evidence="1">CL2024</strain>
        <tissue evidence="1">Fresh tender leaves</tissue>
    </source>
</reference>
<name>A0ABD3KP57_EUCGL</name>
<gene>
    <name evidence="1" type="ORF">ACJRO7_016891</name>
</gene>
<keyword evidence="2" id="KW-1185">Reference proteome</keyword>
<evidence type="ECO:0000313" key="1">
    <source>
        <dbReference type="EMBL" id="KAL3741328.1"/>
    </source>
</evidence>
<evidence type="ECO:0000313" key="2">
    <source>
        <dbReference type="Proteomes" id="UP001634007"/>
    </source>
</evidence>
<dbReference type="EMBL" id="JBJKBG010000004">
    <property type="protein sequence ID" value="KAL3741328.1"/>
    <property type="molecule type" value="Genomic_DNA"/>
</dbReference>
<comment type="caution">
    <text evidence="1">The sequence shown here is derived from an EMBL/GenBank/DDBJ whole genome shotgun (WGS) entry which is preliminary data.</text>
</comment>
<accession>A0ABD3KP57</accession>